<evidence type="ECO:0000313" key="3">
    <source>
        <dbReference type="EMBL" id="MBP1968728.1"/>
    </source>
</evidence>
<evidence type="ECO:0000256" key="1">
    <source>
        <dbReference type="ARBA" id="ARBA00022679"/>
    </source>
</evidence>
<accession>A0ABS4ICT3</accession>
<evidence type="ECO:0000313" key="4">
    <source>
        <dbReference type="Proteomes" id="UP001519345"/>
    </source>
</evidence>
<keyword evidence="3" id="KW-0489">Methyltransferase</keyword>
<dbReference type="CDD" id="cd02440">
    <property type="entry name" value="AdoMet_MTases"/>
    <property type="match status" value="1"/>
</dbReference>
<dbReference type="GO" id="GO:0008168">
    <property type="term" value="F:methyltransferase activity"/>
    <property type="evidence" value="ECO:0007669"/>
    <property type="project" value="UniProtKB-KW"/>
</dbReference>
<organism evidence="3 4">
    <name type="scientific">Virgibacillus natechei</name>
    <dbReference type="NCBI Taxonomy" id="1216297"/>
    <lineage>
        <taxon>Bacteria</taxon>
        <taxon>Bacillati</taxon>
        <taxon>Bacillota</taxon>
        <taxon>Bacilli</taxon>
        <taxon>Bacillales</taxon>
        <taxon>Bacillaceae</taxon>
        <taxon>Virgibacillus</taxon>
    </lineage>
</organism>
<dbReference type="Pfam" id="PF13649">
    <property type="entry name" value="Methyltransf_25"/>
    <property type="match status" value="1"/>
</dbReference>
<dbReference type="GO" id="GO:0032259">
    <property type="term" value="P:methylation"/>
    <property type="evidence" value="ECO:0007669"/>
    <property type="project" value="UniProtKB-KW"/>
</dbReference>
<dbReference type="SUPFAM" id="SSF53335">
    <property type="entry name" value="S-adenosyl-L-methionine-dependent methyltransferases"/>
    <property type="match status" value="1"/>
</dbReference>
<proteinExistence type="predicted"/>
<sequence length="250" mass="29041">MAYKQMAYVYDKLMMHAPYNEWVNFTQAAIKRSGKKIEQIADLGCGTGEITTRLAKAGYSMTGVDYSTEMLTYAEHKASKDKLSIQWLCQDLRELEGLIHFDAVVSYCDVMNYITTEEELKSVFKRAADSLNDGGLFIFDVHSLSHVDQHYINQIFADVMDDASYIWFCSEGDEPGEMYHDLTFFSLDGEMYERFDEYHHQRTYSIEFYKQLLVAAGFENVEIYADFKLIDENIDDNSERIFFLAEKRSV</sequence>
<dbReference type="Gene3D" id="2.20.25.110">
    <property type="entry name" value="S-adenosyl-L-methionine-dependent methyltransferases"/>
    <property type="match status" value="1"/>
</dbReference>
<protein>
    <submittedName>
        <fullName evidence="3">SAM-dependent methyltransferase</fullName>
    </submittedName>
</protein>
<dbReference type="RefSeq" id="WP_209461953.1">
    <property type="nucleotide sequence ID" value="NZ_CP110224.1"/>
</dbReference>
<comment type="caution">
    <text evidence="3">The sequence shown here is derived from an EMBL/GenBank/DDBJ whole genome shotgun (WGS) entry which is preliminary data.</text>
</comment>
<dbReference type="Gene3D" id="3.40.50.150">
    <property type="entry name" value="Vaccinia Virus protein VP39"/>
    <property type="match status" value="1"/>
</dbReference>
<dbReference type="PANTHER" id="PTHR43861">
    <property type="entry name" value="TRANS-ACONITATE 2-METHYLTRANSFERASE-RELATED"/>
    <property type="match status" value="1"/>
</dbReference>
<gene>
    <name evidence="3" type="ORF">J2Z83_000822</name>
</gene>
<name>A0ABS4ICT3_9BACI</name>
<feature type="domain" description="Methyltransferase" evidence="2">
    <location>
        <begin position="40"/>
        <end position="135"/>
    </location>
</feature>
<keyword evidence="4" id="KW-1185">Reference proteome</keyword>
<dbReference type="EMBL" id="JAGGKX010000003">
    <property type="protein sequence ID" value="MBP1968728.1"/>
    <property type="molecule type" value="Genomic_DNA"/>
</dbReference>
<dbReference type="Proteomes" id="UP001519345">
    <property type="component" value="Unassembled WGS sequence"/>
</dbReference>
<reference evidence="3 4" key="1">
    <citation type="submission" date="2021-03" db="EMBL/GenBank/DDBJ databases">
        <title>Genomic Encyclopedia of Type Strains, Phase IV (KMG-IV): sequencing the most valuable type-strain genomes for metagenomic binning, comparative biology and taxonomic classification.</title>
        <authorList>
            <person name="Goeker M."/>
        </authorList>
    </citation>
    <scope>NUCLEOTIDE SEQUENCE [LARGE SCALE GENOMIC DNA]</scope>
    <source>
        <strain evidence="3 4">DSM 25609</strain>
    </source>
</reference>
<dbReference type="InterPro" id="IPR029063">
    <property type="entry name" value="SAM-dependent_MTases_sf"/>
</dbReference>
<dbReference type="InterPro" id="IPR041698">
    <property type="entry name" value="Methyltransf_25"/>
</dbReference>
<evidence type="ECO:0000259" key="2">
    <source>
        <dbReference type="Pfam" id="PF13649"/>
    </source>
</evidence>
<keyword evidence="1" id="KW-0808">Transferase</keyword>